<dbReference type="Proteomes" id="UP000051952">
    <property type="component" value="Unassembled WGS sequence"/>
</dbReference>
<evidence type="ECO:0000313" key="10">
    <source>
        <dbReference type="Proteomes" id="UP000051952"/>
    </source>
</evidence>
<keyword evidence="6 7" id="KW-0482">Metalloprotease</keyword>
<dbReference type="InterPro" id="IPR001567">
    <property type="entry name" value="Pept_M3A_M3B_dom"/>
</dbReference>
<dbReference type="InterPro" id="IPR045090">
    <property type="entry name" value="Pept_M3A_M3B"/>
</dbReference>
<dbReference type="Gene3D" id="3.40.390.10">
    <property type="entry name" value="Collagenase (Catalytic Domain)"/>
    <property type="match status" value="1"/>
</dbReference>
<accession>A0A0S4JRG5</accession>
<keyword evidence="3 7" id="KW-0479">Metal-binding</keyword>
<dbReference type="FunFam" id="3.40.390.10:FF:000074">
    <property type="entry name" value="Metalloprotease"/>
    <property type="match status" value="1"/>
</dbReference>
<evidence type="ECO:0000256" key="7">
    <source>
        <dbReference type="RuleBase" id="RU003435"/>
    </source>
</evidence>
<evidence type="ECO:0000259" key="8">
    <source>
        <dbReference type="Pfam" id="PF01432"/>
    </source>
</evidence>
<dbReference type="AlphaFoldDB" id="A0A0S4JRG5"/>
<evidence type="ECO:0000256" key="1">
    <source>
        <dbReference type="ARBA" id="ARBA00006040"/>
    </source>
</evidence>
<dbReference type="EMBL" id="CYKH01002063">
    <property type="protein sequence ID" value="CUG92574.1"/>
    <property type="molecule type" value="Genomic_DNA"/>
</dbReference>
<dbReference type="GO" id="GO:0004222">
    <property type="term" value="F:metalloendopeptidase activity"/>
    <property type="evidence" value="ECO:0007669"/>
    <property type="project" value="InterPro"/>
</dbReference>
<dbReference type="OrthoDB" id="534666at2759"/>
<keyword evidence="10" id="KW-1185">Reference proteome</keyword>
<dbReference type="Pfam" id="PF01432">
    <property type="entry name" value="Peptidase_M3"/>
    <property type="match status" value="1"/>
</dbReference>
<dbReference type="GO" id="GO:0046872">
    <property type="term" value="F:metal ion binding"/>
    <property type="evidence" value="ECO:0007669"/>
    <property type="project" value="UniProtKB-UniRule"/>
</dbReference>
<dbReference type="CDD" id="cd06455">
    <property type="entry name" value="M3A_TOP"/>
    <property type="match status" value="1"/>
</dbReference>
<feature type="domain" description="Peptidase M3A/M3B catalytic" evidence="8">
    <location>
        <begin position="217"/>
        <end position="677"/>
    </location>
</feature>
<dbReference type="OMA" id="KNFQSAM"/>
<evidence type="ECO:0000313" key="9">
    <source>
        <dbReference type="EMBL" id="CUG92574.1"/>
    </source>
</evidence>
<proteinExistence type="inferred from homology"/>
<keyword evidence="4 7" id="KW-0378">Hydrolase</keyword>
<gene>
    <name evidence="9" type="ORF">BSAL_38280</name>
</gene>
<evidence type="ECO:0000256" key="4">
    <source>
        <dbReference type="ARBA" id="ARBA00022801"/>
    </source>
</evidence>
<dbReference type="PANTHER" id="PTHR11804:SF84">
    <property type="entry name" value="SACCHAROLYSIN"/>
    <property type="match status" value="1"/>
</dbReference>
<evidence type="ECO:0000256" key="5">
    <source>
        <dbReference type="ARBA" id="ARBA00022833"/>
    </source>
</evidence>
<dbReference type="Gene3D" id="1.10.1370.10">
    <property type="entry name" value="Neurolysin, domain 3"/>
    <property type="match status" value="1"/>
</dbReference>
<comment type="similarity">
    <text evidence="1 7">Belongs to the peptidase M3 family.</text>
</comment>
<evidence type="ECO:0000256" key="2">
    <source>
        <dbReference type="ARBA" id="ARBA00022670"/>
    </source>
</evidence>
<evidence type="ECO:0000256" key="6">
    <source>
        <dbReference type="ARBA" id="ARBA00023049"/>
    </source>
</evidence>
<dbReference type="InterPro" id="IPR024079">
    <property type="entry name" value="MetalloPept_cat_dom_sf"/>
</dbReference>
<keyword evidence="5 7" id="KW-0862">Zinc</keyword>
<dbReference type="GO" id="GO:0006518">
    <property type="term" value="P:peptide metabolic process"/>
    <property type="evidence" value="ECO:0007669"/>
    <property type="project" value="TreeGrafter"/>
</dbReference>
<dbReference type="PANTHER" id="PTHR11804">
    <property type="entry name" value="PROTEASE M3 THIMET OLIGOPEPTIDASE-RELATED"/>
    <property type="match status" value="1"/>
</dbReference>
<name>A0A0S4JRG5_BODSA</name>
<reference evidence="10" key="1">
    <citation type="submission" date="2015-09" db="EMBL/GenBank/DDBJ databases">
        <authorList>
            <consortium name="Pathogen Informatics"/>
        </authorList>
    </citation>
    <scope>NUCLEOTIDE SEQUENCE [LARGE SCALE GENOMIC DNA]</scope>
    <source>
        <strain evidence="10">Lake Konstanz</strain>
    </source>
</reference>
<dbReference type="InterPro" id="IPR024077">
    <property type="entry name" value="Neurolysin/TOP_dom2"/>
</dbReference>
<keyword evidence="2 7" id="KW-0645">Protease</keyword>
<dbReference type="GO" id="GO:0006508">
    <property type="term" value="P:proteolysis"/>
    <property type="evidence" value="ECO:0007669"/>
    <property type="project" value="UniProtKB-KW"/>
</dbReference>
<comment type="cofactor">
    <cofactor evidence="7">
        <name>Zn(2+)</name>
        <dbReference type="ChEBI" id="CHEBI:29105"/>
    </cofactor>
    <text evidence="7">Binds 1 zinc ion.</text>
</comment>
<organism evidence="9 10">
    <name type="scientific">Bodo saltans</name>
    <name type="common">Flagellated protozoan</name>
    <dbReference type="NCBI Taxonomy" id="75058"/>
    <lineage>
        <taxon>Eukaryota</taxon>
        <taxon>Discoba</taxon>
        <taxon>Euglenozoa</taxon>
        <taxon>Kinetoplastea</taxon>
        <taxon>Metakinetoplastina</taxon>
        <taxon>Eubodonida</taxon>
        <taxon>Bodonidae</taxon>
        <taxon>Bodo</taxon>
    </lineage>
</organism>
<sequence>MIPRIATARECAALFPKSLDEIRTLVSSAKDNATASIASILGGDKNVSTCTLVDRTAGTLSLASSILSVVKNVHPEKQMRDEASSLMVDLESFSIDNLSSNKALYQALKCVSEDPSSKQFFESDKETNYWLDEELAGFRRRGLELESASFALVVQLQKDIAALTTSFSTNIAEDSTHIEAAEDALLGVPEAIVKNLKKNDAGDKYILKMDYPTYFGVMKNCEVASTRLAMSQAFENRAYPANVPILQELIYKRKQLATLLGYASYSHYDLDSKMAKHPDNAKKFIAGLVPGLQKKWESEQVVLKRNLHPSVVLTPDGRIPAWDIAFCINNVKRNELNVSETTIQEYFPLDSTVKALFDVYEAFFDISFERIENGEELWSPKTSTLAVYDRIDGGASKSLLGHIVIDLFPREGKFSHACCHSVVPPTLQEDGTFSPALSVVLANFPTATADAPAMFLHDDVETFFHEFGHAIHGLMGRSKMMTLAGTRVKRDFVELPSQMLEEWLWEPAILEKITSHFKTGETLPAELIRSKVASQNAFSGRDALRQLQFATYALDIFGAPFSADIKDASEYDTSALFRSIQPKLLSGIQFSDATHFECAFGHLTGYGATYYGYMWSEVFAQDVFQYIKDRNGLLSPELGRRYREKIIGVGGSRDPNDMLREFLGREPNADAFIAKLGVVV</sequence>
<protein>
    <submittedName>
        <fullName evidence="9">Thimet oligopeptidase, putative</fullName>
    </submittedName>
</protein>
<dbReference type="SUPFAM" id="SSF55486">
    <property type="entry name" value="Metalloproteases ('zincins'), catalytic domain"/>
    <property type="match status" value="1"/>
</dbReference>
<dbReference type="VEuPathDB" id="TriTrypDB:BSAL_38280"/>
<evidence type="ECO:0000256" key="3">
    <source>
        <dbReference type="ARBA" id="ARBA00022723"/>
    </source>
</evidence>